<keyword evidence="5 7" id="KW-0238">DNA-binding</keyword>
<dbReference type="InterPro" id="IPR003444">
    <property type="entry name" value="MraZ"/>
</dbReference>
<protein>
    <recommendedName>
        <fullName evidence="1 7">Transcriptional regulator MraZ</fullName>
    </recommendedName>
</protein>
<comment type="subcellular location">
    <subcellularLocation>
        <location evidence="7">Cytoplasm</location>
        <location evidence="7">Nucleoid</location>
    </subcellularLocation>
</comment>
<evidence type="ECO:0000256" key="5">
    <source>
        <dbReference type="ARBA" id="ARBA00023125"/>
    </source>
</evidence>
<dbReference type="GO" id="GO:0003700">
    <property type="term" value="F:DNA-binding transcription factor activity"/>
    <property type="evidence" value="ECO:0007669"/>
    <property type="project" value="UniProtKB-UniRule"/>
</dbReference>
<dbReference type="InterPro" id="IPR035644">
    <property type="entry name" value="MraZ_C"/>
</dbReference>
<dbReference type="PROSITE" id="PS51740">
    <property type="entry name" value="SPOVT_ABRB"/>
    <property type="match status" value="2"/>
</dbReference>
<dbReference type="Proteomes" id="UP000309872">
    <property type="component" value="Unassembled WGS sequence"/>
</dbReference>
<dbReference type="GO" id="GO:2000143">
    <property type="term" value="P:negative regulation of DNA-templated transcription initiation"/>
    <property type="evidence" value="ECO:0007669"/>
    <property type="project" value="TreeGrafter"/>
</dbReference>
<gene>
    <name evidence="7 9" type="primary">mraZ</name>
    <name evidence="9" type="ORF">FAZ19_22790</name>
</gene>
<evidence type="ECO:0000313" key="9">
    <source>
        <dbReference type="EMBL" id="TJY60768.1"/>
    </source>
</evidence>
<dbReference type="HAMAP" id="MF_01008">
    <property type="entry name" value="MraZ"/>
    <property type="match status" value="1"/>
</dbReference>
<comment type="caution">
    <text evidence="9">The sequence shown here is derived from an EMBL/GenBank/DDBJ whole genome shotgun (WGS) entry which is preliminary data.</text>
</comment>
<dbReference type="InterPro" id="IPR035642">
    <property type="entry name" value="MraZ_N"/>
</dbReference>
<dbReference type="PANTHER" id="PTHR34701:SF1">
    <property type="entry name" value="TRANSCRIPTIONAL REGULATOR MRAZ"/>
    <property type="match status" value="1"/>
</dbReference>
<dbReference type="AlphaFoldDB" id="A0A4U0GPN0"/>
<keyword evidence="6 7" id="KW-0804">Transcription</keyword>
<dbReference type="InterPro" id="IPR007159">
    <property type="entry name" value="SpoVT-AbrB_dom"/>
</dbReference>
<dbReference type="GO" id="GO:0000976">
    <property type="term" value="F:transcription cis-regulatory region binding"/>
    <property type="evidence" value="ECO:0007669"/>
    <property type="project" value="TreeGrafter"/>
</dbReference>
<dbReference type="GO" id="GO:0005737">
    <property type="term" value="C:cytoplasm"/>
    <property type="evidence" value="ECO:0007669"/>
    <property type="project" value="UniProtKB-UniRule"/>
</dbReference>
<dbReference type="SUPFAM" id="SSF89447">
    <property type="entry name" value="AbrB/MazE/MraZ-like"/>
    <property type="match status" value="1"/>
</dbReference>
<evidence type="ECO:0000256" key="1">
    <source>
        <dbReference type="ARBA" id="ARBA00013860"/>
    </source>
</evidence>
<reference evidence="9 10" key="1">
    <citation type="submission" date="2019-04" db="EMBL/GenBank/DDBJ databases">
        <title>Sphingobacterium olei sp. nov., isolated from oil-contaminated soil.</title>
        <authorList>
            <person name="Liu B."/>
        </authorList>
    </citation>
    <scope>NUCLEOTIDE SEQUENCE [LARGE SCALE GENOMIC DNA]</scope>
    <source>
        <strain evidence="9 10">Y3L14</strain>
    </source>
</reference>
<dbReference type="PANTHER" id="PTHR34701">
    <property type="entry name" value="TRANSCRIPTIONAL REGULATOR MRAZ"/>
    <property type="match status" value="1"/>
</dbReference>
<dbReference type="InterPro" id="IPR020603">
    <property type="entry name" value="MraZ_dom"/>
</dbReference>
<dbReference type="InterPro" id="IPR038619">
    <property type="entry name" value="MraZ_sf"/>
</dbReference>
<proteinExistence type="inferred from homology"/>
<evidence type="ECO:0000259" key="8">
    <source>
        <dbReference type="PROSITE" id="PS51740"/>
    </source>
</evidence>
<evidence type="ECO:0000313" key="10">
    <source>
        <dbReference type="Proteomes" id="UP000309872"/>
    </source>
</evidence>
<organism evidence="9 10">
    <name type="scientific">Sphingobacterium alkalisoli</name>
    <dbReference type="NCBI Taxonomy" id="1874115"/>
    <lineage>
        <taxon>Bacteria</taxon>
        <taxon>Pseudomonadati</taxon>
        <taxon>Bacteroidota</taxon>
        <taxon>Sphingobacteriia</taxon>
        <taxon>Sphingobacteriales</taxon>
        <taxon>Sphingobacteriaceae</taxon>
        <taxon>Sphingobacterium</taxon>
    </lineage>
</organism>
<evidence type="ECO:0000256" key="6">
    <source>
        <dbReference type="ARBA" id="ARBA00023163"/>
    </source>
</evidence>
<name>A0A4U0GPN0_9SPHI</name>
<keyword evidence="3" id="KW-0677">Repeat</keyword>
<evidence type="ECO:0000256" key="3">
    <source>
        <dbReference type="ARBA" id="ARBA00022737"/>
    </source>
</evidence>
<keyword evidence="2 7" id="KW-0963">Cytoplasm</keyword>
<dbReference type="EMBL" id="SUKA01000011">
    <property type="protein sequence ID" value="TJY60768.1"/>
    <property type="molecule type" value="Genomic_DNA"/>
</dbReference>
<keyword evidence="4 7" id="KW-0805">Transcription regulation</keyword>
<evidence type="ECO:0000256" key="7">
    <source>
        <dbReference type="HAMAP-Rule" id="MF_01008"/>
    </source>
</evidence>
<dbReference type="NCBIfam" id="TIGR00242">
    <property type="entry name" value="division/cell wall cluster transcriptional repressor MraZ"/>
    <property type="match status" value="1"/>
</dbReference>
<dbReference type="InterPro" id="IPR037914">
    <property type="entry name" value="SpoVT-AbrB_sf"/>
</dbReference>
<dbReference type="Pfam" id="PF02381">
    <property type="entry name" value="MraZ"/>
    <property type="match status" value="2"/>
</dbReference>
<dbReference type="GO" id="GO:0009295">
    <property type="term" value="C:nucleoid"/>
    <property type="evidence" value="ECO:0007669"/>
    <property type="project" value="UniProtKB-SubCell"/>
</dbReference>
<dbReference type="OrthoDB" id="9807753at2"/>
<comment type="similarity">
    <text evidence="7">Belongs to the MraZ family.</text>
</comment>
<sequence length="157" mass="17596">MIQLIGEFECKLDAKGRLVVPATLKRQLPNVERDGLIVNRGFENNLVIYTREEWDKQATKISKLNTFNAKNREFVRQFMRGATVLNLDSAGRVLLPKVLLDYAKIDGDVVLACQFDKIEVWSKGIYDEMMNGGVNDDFASLAEEVMGGFDFGGSLDG</sequence>
<dbReference type="RefSeq" id="WP_136823087.1">
    <property type="nucleotide sequence ID" value="NZ_BMJX01000011.1"/>
</dbReference>
<evidence type="ECO:0000256" key="4">
    <source>
        <dbReference type="ARBA" id="ARBA00023015"/>
    </source>
</evidence>
<dbReference type="Gene3D" id="3.40.1550.20">
    <property type="entry name" value="Transcriptional regulator MraZ domain"/>
    <property type="match status" value="1"/>
</dbReference>
<dbReference type="CDD" id="cd16321">
    <property type="entry name" value="MraZ_C"/>
    <property type="match status" value="1"/>
</dbReference>
<dbReference type="CDD" id="cd16320">
    <property type="entry name" value="MraZ_N"/>
    <property type="match status" value="1"/>
</dbReference>
<feature type="domain" description="SpoVT-AbrB" evidence="8">
    <location>
        <begin position="7"/>
        <end position="53"/>
    </location>
</feature>
<accession>A0A4U0GPN0</accession>
<comment type="subunit">
    <text evidence="7">Forms oligomers.</text>
</comment>
<keyword evidence="10" id="KW-1185">Reference proteome</keyword>
<feature type="domain" description="SpoVT-AbrB" evidence="8">
    <location>
        <begin position="82"/>
        <end position="125"/>
    </location>
</feature>
<evidence type="ECO:0000256" key="2">
    <source>
        <dbReference type="ARBA" id="ARBA00022490"/>
    </source>
</evidence>